<proteinExistence type="inferred from homology"/>
<comment type="subcellular location">
    <subcellularLocation>
        <location evidence="1">Secreted</location>
    </subcellularLocation>
</comment>
<dbReference type="InterPro" id="IPR010345">
    <property type="entry name" value="IL-17_fam"/>
</dbReference>
<gene>
    <name evidence="6" type="primary">il17c</name>
</gene>
<evidence type="ECO:0000313" key="5">
    <source>
        <dbReference type="Proteomes" id="UP000221080"/>
    </source>
</evidence>
<dbReference type="GeneID" id="124627967"/>
<evidence type="ECO:0000256" key="3">
    <source>
        <dbReference type="ARBA" id="ARBA00022525"/>
    </source>
</evidence>
<dbReference type="AlphaFoldDB" id="A0A2D0QQI4"/>
<protein>
    <submittedName>
        <fullName evidence="6">Interleukin-17C</fullName>
    </submittedName>
</protein>
<dbReference type="CTD" id="27189"/>
<dbReference type="GO" id="GO:0005125">
    <property type="term" value="F:cytokine activity"/>
    <property type="evidence" value="ECO:0007669"/>
    <property type="project" value="InterPro"/>
</dbReference>
<sequence length="159" mass="18034">MWSSLIVGVLLLFLTDALAVQKHKGCLTRDELEMQARRLQRRTGRHNEHRAVHAVSSPSCSDFTHWVFSSDLKNRSLSPWRSRFETDHHLIPPTYEVAECLCSGCIIDGSENTDYNSIPVMQSVMFLKKVACSSDPDKYSFEVVYKTIPVACTCAVPRQ</sequence>
<keyword evidence="4" id="KW-0732">Signal</keyword>
<dbReference type="RefSeq" id="XP_047010869.1">
    <property type="nucleotide sequence ID" value="XM_047154913.1"/>
</dbReference>
<dbReference type="Proteomes" id="UP000221080">
    <property type="component" value="Chromosome 4"/>
</dbReference>
<organism evidence="5 6">
    <name type="scientific">Ictalurus punctatus</name>
    <name type="common">Channel catfish</name>
    <name type="synonym">Silurus punctatus</name>
    <dbReference type="NCBI Taxonomy" id="7998"/>
    <lineage>
        <taxon>Eukaryota</taxon>
        <taxon>Metazoa</taxon>
        <taxon>Chordata</taxon>
        <taxon>Craniata</taxon>
        <taxon>Vertebrata</taxon>
        <taxon>Euteleostomi</taxon>
        <taxon>Actinopterygii</taxon>
        <taxon>Neopterygii</taxon>
        <taxon>Teleostei</taxon>
        <taxon>Ostariophysi</taxon>
        <taxon>Siluriformes</taxon>
        <taxon>Ictaluridae</taxon>
        <taxon>Ictalurus</taxon>
    </lineage>
</organism>
<dbReference type="KEGG" id="ipu:124627967"/>
<reference evidence="5" key="1">
    <citation type="journal article" date="2016" name="Nat. Commun.">
        <title>The channel catfish genome sequence provides insights into the evolution of scale formation in teleosts.</title>
        <authorList>
            <person name="Liu Z."/>
            <person name="Liu S."/>
            <person name="Yao J."/>
            <person name="Bao L."/>
            <person name="Zhang J."/>
            <person name="Li Y."/>
            <person name="Jiang C."/>
            <person name="Sun L."/>
            <person name="Wang R."/>
            <person name="Zhang Y."/>
            <person name="Zhou T."/>
            <person name="Zeng Q."/>
            <person name="Fu Q."/>
            <person name="Gao S."/>
            <person name="Li N."/>
            <person name="Koren S."/>
            <person name="Jiang Y."/>
            <person name="Zimin A."/>
            <person name="Xu P."/>
            <person name="Phillippy A.M."/>
            <person name="Geng X."/>
            <person name="Song L."/>
            <person name="Sun F."/>
            <person name="Li C."/>
            <person name="Wang X."/>
            <person name="Chen A."/>
            <person name="Jin Y."/>
            <person name="Yuan Z."/>
            <person name="Yang Y."/>
            <person name="Tan S."/>
            <person name="Peatman E."/>
            <person name="Lu J."/>
            <person name="Qin Z."/>
            <person name="Dunham R."/>
            <person name="Li Z."/>
            <person name="Sonstegard T."/>
            <person name="Feng J."/>
            <person name="Danzmann R.G."/>
            <person name="Schroeder S."/>
            <person name="Scheffler B."/>
            <person name="Duke M.V."/>
            <person name="Ballard L."/>
            <person name="Kucuktas H."/>
            <person name="Kaltenboeck L."/>
            <person name="Liu H."/>
            <person name="Armbruster J."/>
            <person name="Xie Y."/>
            <person name="Kirby M.L."/>
            <person name="Tian Y."/>
            <person name="Flanagan M.E."/>
            <person name="Mu W."/>
            <person name="Waldbieser G.C."/>
        </authorList>
    </citation>
    <scope>NUCLEOTIDE SEQUENCE [LARGE SCALE GENOMIC DNA]</scope>
    <source>
        <strain evidence="5">SDA103</strain>
    </source>
</reference>
<reference evidence="6" key="2">
    <citation type="submission" date="2025-08" db="UniProtKB">
        <authorList>
            <consortium name="RefSeq"/>
        </authorList>
    </citation>
    <scope>IDENTIFICATION</scope>
    <source>
        <tissue evidence="6">Blood</tissue>
    </source>
</reference>
<dbReference type="SUPFAM" id="SSF57501">
    <property type="entry name" value="Cystine-knot cytokines"/>
    <property type="match status" value="1"/>
</dbReference>
<dbReference type="OrthoDB" id="6038945at2759"/>
<name>A0A2D0QQI4_ICTPU</name>
<accession>A0A2D0QQI4</accession>
<evidence type="ECO:0000256" key="2">
    <source>
        <dbReference type="ARBA" id="ARBA00007236"/>
    </source>
</evidence>
<dbReference type="GO" id="GO:0005576">
    <property type="term" value="C:extracellular region"/>
    <property type="evidence" value="ECO:0007669"/>
    <property type="project" value="UniProtKB-SubCell"/>
</dbReference>
<dbReference type="Pfam" id="PF06083">
    <property type="entry name" value="IL17"/>
    <property type="match status" value="1"/>
</dbReference>
<keyword evidence="3" id="KW-0964">Secreted</keyword>
<dbReference type="InterPro" id="IPR029034">
    <property type="entry name" value="Cystine-knot_cytokine"/>
</dbReference>
<comment type="similarity">
    <text evidence="2">Belongs to the IL-17 family.</text>
</comment>
<evidence type="ECO:0000256" key="1">
    <source>
        <dbReference type="ARBA" id="ARBA00004613"/>
    </source>
</evidence>
<dbReference type="OMA" id="EMHELNG"/>
<keyword evidence="5" id="KW-1185">Reference proteome</keyword>
<evidence type="ECO:0000313" key="6">
    <source>
        <dbReference type="RefSeq" id="XP_047010869.1"/>
    </source>
</evidence>
<evidence type="ECO:0000256" key="4">
    <source>
        <dbReference type="ARBA" id="ARBA00022729"/>
    </source>
</evidence>
<dbReference type="Gene3D" id="2.10.90.10">
    <property type="entry name" value="Cystine-knot cytokines"/>
    <property type="match status" value="1"/>
</dbReference>